<dbReference type="GO" id="GO:0002161">
    <property type="term" value="F:aminoacyl-tRNA deacylase activity"/>
    <property type="evidence" value="ECO:0007669"/>
    <property type="project" value="InterPro"/>
</dbReference>
<comment type="similarity">
    <text evidence="1">Belongs to the PRORSD1 family.</text>
</comment>
<evidence type="ECO:0000256" key="1">
    <source>
        <dbReference type="ARBA" id="ARBA00010201"/>
    </source>
</evidence>
<proteinExistence type="inferred from homology"/>
<evidence type="ECO:0000259" key="2">
    <source>
        <dbReference type="Pfam" id="PF04073"/>
    </source>
</evidence>
<gene>
    <name evidence="3" type="ORF">BIGA_1508</name>
</gene>
<organism evidence="3 4">
    <name type="scientific">Bifidobacterium pullorum subsp. gallinarum</name>
    <dbReference type="NCBI Taxonomy" id="78344"/>
    <lineage>
        <taxon>Bacteria</taxon>
        <taxon>Bacillati</taxon>
        <taxon>Actinomycetota</taxon>
        <taxon>Actinomycetes</taxon>
        <taxon>Bifidobacteriales</taxon>
        <taxon>Bifidobacteriaceae</taxon>
        <taxon>Bifidobacterium</taxon>
    </lineage>
</organism>
<dbReference type="SUPFAM" id="SSF55826">
    <property type="entry name" value="YbaK/ProRS associated domain"/>
    <property type="match status" value="1"/>
</dbReference>
<accession>A0A087AM41</accession>
<dbReference type="CDD" id="cd04335">
    <property type="entry name" value="PrdX_deacylase"/>
    <property type="match status" value="1"/>
</dbReference>
<evidence type="ECO:0000313" key="4">
    <source>
        <dbReference type="Proteomes" id="UP000029046"/>
    </source>
</evidence>
<dbReference type="GO" id="GO:0003677">
    <property type="term" value="F:DNA binding"/>
    <property type="evidence" value="ECO:0007669"/>
    <property type="project" value="UniProtKB-KW"/>
</dbReference>
<sequence>MVGSREIYEYLDRRHIRHEIVEHQPVYTMADLPQVPIPYPSGEAKNLFVRNDKKNQYYLITVQGAKRVDLKDLRRRYGTRPLSLASEQDLQDMLGLSAGSVTPFGLLNDADATVRWFLDRALLEGDGVIGVHPNTNDATVWMNTRDLIAIIEEHGNPVDIVEI</sequence>
<dbReference type="EMBL" id="JGYX01000007">
    <property type="protein sequence ID" value="KFI59841.1"/>
    <property type="molecule type" value="Genomic_DNA"/>
</dbReference>
<dbReference type="EC" id="6.1.1.15" evidence="3"/>
<keyword evidence="3" id="KW-0436">Ligase</keyword>
<dbReference type="GO" id="GO:0004827">
    <property type="term" value="F:proline-tRNA ligase activity"/>
    <property type="evidence" value="ECO:0007669"/>
    <property type="project" value="UniProtKB-EC"/>
</dbReference>
<comment type="caution">
    <text evidence="3">The sequence shown here is derived from an EMBL/GenBank/DDBJ whole genome shotgun (WGS) entry which is preliminary data.</text>
</comment>
<dbReference type="PANTHER" id="PTHR31423:SF3">
    <property type="entry name" value="PROLYL-TRNA SYNTHETASE ASSOCIATED DOMAIN-CONTAINING PROTEIN 1-RELATED"/>
    <property type="match status" value="1"/>
</dbReference>
<protein>
    <submittedName>
        <fullName evidence="3">Putative DNA-binding protein</fullName>
        <ecNumber evidence="3">6.1.1.15</ecNumber>
    </submittedName>
</protein>
<dbReference type="Proteomes" id="UP000029046">
    <property type="component" value="Unassembled WGS sequence"/>
</dbReference>
<dbReference type="Gene3D" id="3.90.960.10">
    <property type="entry name" value="YbaK/aminoacyl-tRNA synthetase-associated domain"/>
    <property type="match status" value="1"/>
</dbReference>
<keyword evidence="4" id="KW-1185">Reference proteome</keyword>
<evidence type="ECO:0000313" key="3">
    <source>
        <dbReference type="EMBL" id="KFI59841.1"/>
    </source>
</evidence>
<dbReference type="Pfam" id="PF04073">
    <property type="entry name" value="tRNA_edit"/>
    <property type="match status" value="1"/>
</dbReference>
<keyword evidence="3" id="KW-0238">DNA-binding</keyword>
<dbReference type="InterPro" id="IPR040285">
    <property type="entry name" value="ProX/PRXD1"/>
</dbReference>
<dbReference type="InterPro" id="IPR036754">
    <property type="entry name" value="YbaK/aa-tRNA-synt-asso_dom_sf"/>
</dbReference>
<dbReference type="InterPro" id="IPR007214">
    <property type="entry name" value="YbaK/aa-tRNA-synth-assoc-dom"/>
</dbReference>
<dbReference type="RefSeq" id="WP_033506914.1">
    <property type="nucleotide sequence ID" value="NZ_JGYX01000007.1"/>
</dbReference>
<name>A0A087AM41_9BIFI</name>
<feature type="domain" description="YbaK/aminoacyl-tRNA synthetase-associated" evidence="2">
    <location>
        <begin position="23"/>
        <end position="148"/>
    </location>
</feature>
<dbReference type="eggNOG" id="COG3760">
    <property type="taxonomic scope" value="Bacteria"/>
</dbReference>
<dbReference type="PANTHER" id="PTHR31423">
    <property type="entry name" value="YBAK DOMAIN-CONTAINING PROTEIN"/>
    <property type="match status" value="1"/>
</dbReference>
<dbReference type="AlphaFoldDB" id="A0A087AM41"/>
<reference evidence="3 4" key="1">
    <citation type="submission" date="2014-03" db="EMBL/GenBank/DDBJ databases">
        <title>Genomics of Bifidobacteria.</title>
        <authorList>
            <person name="Ventura M."/>
            <person name="Milani C."/>
            <person name="Lugli G.A."/>
        </authorList>
    </citation>
    <scope>NUCLEOTIDE SEQUENCE [LARGE SCALE GENOMIC DNA]</scope>
    <source>
        <strain evidence="3 4">LMG 11586</strain>
    </source>
</reference>